<keyword evidence="3" id="KW-1185">Reference proteome</keyword>
<evidence type="ECO:0000256" key="1">
    <source>
        <dbReference type="SAM" id="MobiDB-lite"/>
    </source>
</evidence>
<organism evidence="2 3">
    <name type="scientific">Nonomuraea roseoviolacea subsp. carminata</name>
    <dbReference type="NCBI Taxonomy" id="160689"/>
    <lineage>
        <taxon>Bacteria</taxon>
        <taxon>Bacillati</taxon>
        <taxon>Actinomycetota</taxon>
        <taxon>Actinomycetes</taxon>
        <taxon>Streptosporangiales</taxon>
        <taxon>Streptosporangiaceae</taxon>
        <taxon>Nonomuraea</taxon>
    </lineage>
</organism>
<protein>
    <recommendedName>
        <fullName evidence="4">Lipoprotein</fullName>
    </recommendedName>
</protein>
<proteinExistence type="predicted"/>
<dbReference type="PROSITE" id="PS51257">
    <property type="entry name" value="PROKAR_LIPOPROTEIN"/>
    <property type="match status" value="1"/>
</dbReference>
<evidence type="ECO:0000313" key="3">
    <source>
        <dbReference type="Proteomes" id="UP001320766"/>
    </source>
</evidence>
<reference evidence="2 3" key="1">
    <citation type="submission" date="2022-06" db="EMBL/GenBank/DDBJ databases">
        <title>Sequencing the genomes of 1000 actinobacteria strains.</title>
        <authorList>
            <person name="Klenk H.-P."/>
        </authorList>
    </citation>
    <scope>NUCLEOTIDE SEQUENCE [LARGE SCALE GENOMIC DNA]</scope>
    <source>
        <strain evidence="2 3">DSM 44170</strain>
    </source>
</reference>
<feature type="compositionally biased region" description="Basic and acidic residues" evidence="1">
    <location>
        <begin position="43"/>
        <end position="52"/>
    </location>
</feature>
<name>A0ABT1K6T2_9ACTN</name>
<dbReference type="Proteomes" id="UP001320766">
    <property type="component" value="Unassembled WGS sequence"/>
</dbReference>
<gene>
    <name evidence="2" type="ORF">HD595_005253</name>
</gene>
<accession>A0ABT1K6T2</accession>
<dbReference type="EMBL" id="JAMZEC010000001">
    <property type="protein sequence ID" value="MCP2349131.1"/>
    <property type="molecule type" value="Genomic_DNA"/>
</dbReference>
<dbReference type="RefSeq" id="WP_253773434.1">
    <property type="nucleotide sequence ID" value="NZ_BAAAVE010000007.1"/>
</dbReference>
<feature type="region of interest" description="Disordered" evidence="1">
    <location>
        <begin position="25"/>
        <end position="78"/>
    </location>
</feature>
<sequence>MRRNEAALACLVTVAVVVGTAGCRAPVEPPHLRLPGDVPAPRVEPRRPRLHDLPLPNPEPPDLDDTQQPYWPPPSRRA</sequence>
<evidence type="ECO:0000313" key="2">
    <source>
        <dbReference type="EMBL" id="MCP2349131.1"/>
    </source>
</evidence>
<comment type="caution">
    <text evidence="2">The sequence shown here is derived from an EMBL/GenBank/DDBJ whole genome shotgun (WGS) entry which is preliminary data.</text>
</comment>
<evidence type="ECO:0008006" key="4">
    <source>
        <dbReference type="Google" id="ProtNLM"/>
    </source>
</evidence>